<organism evidence="3">
    <name type="scientific">Chromera velia CCMP2878</name>
    <dbReference type="NCBI Taxonomy" id="1169474"/>
    <lineage>
        <taxon>Eukaryota</taxon>
        <taxon>Sar</taxon>
        <taxon>Alveolata</taxon>
        <taxon>Colpodellida</taxon>
        <taxon>Chromeraceae</taxon>
        <taxon>Chromera</taxon>
    </lineage>
</organism>
<dbReference type="AlphaFoldDB" id="A0A0G4HLM2"/>
<feature type="transmembrane region" description="Helical" evidence="2">
    <location>
        <begin position="382"/>
        <end position="404"/>
    </location>
</feature>
<evidence type="ECO:0000256" key="1">
    <source>
        <dbReference type="SAM" id="MobiDB-lite"/>
    </source>
</evidence>
<evidence type="ECO:0000256" key="2">
    <source>
        <dbReference type="SAM" id="Phobius"/>
    </source>
</evidence>
<feature type="transmembrane region" description="Helical" evidence="2">
    <location>
        <begin position="81"/>
        <end position="104"/>
    </location>
</feature>
<dbReference type="EMBL" id="CDMZ01003070">
    <property type="protein sequence ID" value="CEM44995.1"/>
    <property type="molecule type" value="Genomic_DNA"/>
</dbReference>
<gene>
    <name evidence="3" type="ORF">Cvel_28789</name>
</gene>
<proteinExistence type="predicted"/>
<dbReference type="VEuPathDB" id="CryptoDB:Cvel_28789"/>
<feature type="compositionally biased region" description="Low complexity" evidence="1">
    <location>
        <begin position="11"/>
        <end position="23"/>
    </location>
</feature>
<feature type="region of interest" description="Disordered" evidence="1">
    <location>
        <begin position="1"/>
        <end position="64"/>
    </location>
</feature>
<evidence type="ECO:0000313" key="3">
    <source>
        <dbReference type="EMBL" id="CEM44995.1"/>
    </source>
</evidence>
<feature type="compositionally biased region" description="Pro residues" evidence="1">
    <location>
        <begin position="1"/>
        <end position="10"/>
    </location>
</feature>
<keyword evidence="2" id="KW-0812">Transmembrane</keyword>
<feature type="transmembrane region" description="Helical" evidence="2">
    <location>
        <begin position="116"/>
        <end position="149"/>
    </location>
</feature>
<reference evidence="3" key="1">
    <citation type="submission" date="2014-11" db="EMBL/GenBank/DDBJ databases">
        <authorList>
            <person name="Otto D Thomas"/>
            <person name="Naeem Raeece"/>
        </authorList>
    </citation>
    <scope>NUCLEOTIDE SEQUENCE</scope>
</reference>
<feature type="transmembrane region" description="Helical" evidence="2">
    <location>
        <begin position="197"/>
        <end position="222"/>
    </location>
</feature>
<sequence>MIPPGSPFPPGAAGAADYAAQGGSSPPGTEPVAPRRTAGRHPFSSETSTRAFEAPKLTSRSQLNQTKGKGNKLQLLRGADVGWTLFLIVLPFVVFGFVDSIFAFRPVFFNLNRSDVLLFSFTVAYVEVVLLFLMTVVPLTVISVSGYLAAQAWGKGALAEAEEADKLHDHTGAKDPAETQKRKRVVSYEVQRKALNFLLPGYGAVIFLGALLGGLFLGTAVWEENLHAYYTLSGMQTYVSVDPSFSSMGYWDTGRVIFKEGSAIDAAKASSFKEANVKYCAAPVTRGASSGTHTDFWVVGVDCCGVNQDGTLEFFCGDHDADHARGGTRDIDSDSTGYFKLAVDQATKTFGLTVSAEPVFLHWKVDPLERELQAWAAGFDAFMFHLIIGGAIFALLGLAGLGLLMSMRAGVENAETKFRDAQLMARLRGTSVGGA</sequence>
<protein>
    <submittedName>
        <fullName evidence="3">Uncharacterized protein</fullName>
    </submittedName>
</protein>
<keyword evidence="2" id="KW-0472">Membrane</keyword>
<keyword evidence="2" id="KW-1133">Transmembrane helix</keyword>
<accession>A0A0G4HLM2</accession>
<name>A0A0G4HLM2_9ALVE</name>